<dbReference type="Proteomes" id="UP000192569">
    <property type="component" value="Chromosome I"/>
</dbReference>
<name>A0A1W1VVU6_9FIRM</name>
<gene>
    <name evidence="1" type="ORF">SAMN00808754_1730</name>
</gene>
<proteinExistence type="predicted"/>
<dbReference type="AlphaFoldDB" id="A0A1W1VVU6"/>
<sequence length="56" mass="6624">MSKVFIVLDEEEQVKLERICLDKDREEALEFILKHVAQKLKKPMPCLAGQLMRPER</sequence>
<protein>
    <submittedName>
        <fullName evidence="1">Uncharacterized protein</fullName>
    </submittedName>
</protein>
<evidence type="ECO:0000313" key="2">
    <source>
        <dbReference type="Proteomes" id="UP000192569"/>
    </source>
</evidence>
<reference evidence="1 2" key="1">
    <citation type="submission" date="2017-04" db="EMBL/GenBank/DDBJ databases">
        <authorList>
            <person name="Afonso C.L."/>
            <person name="Miller P.J."/>
            <person name="Scott M.A."/>
            <person name="Spackman E."/>
            <person name="Goraichik I."/>
            <person name="Dimitrov K.M."/>
            <person name="Suarez D.L."/>
            <person name="Swayne D.E."/>
        </authorList>
    </citation>
    <scope>NUCLEOTIDE SEQUENCE [LARGE SCALE GENOMIC DNA]</scope>
    <source>
        <strain evidence="1 2">ToBE</strain>
    </source>
</reference>
<evidence type="ECO:0000313" key="1">
    <source>
        <dbReference type="EMBL" id="SMB96994.1"/>
    </source>
</evidence>
<accession>A0A1W1VVU6</accession>
<dbReference type="OrthoDB" id="1727107at2"/>
<dbReference type="EMBL" id="LT838272">
    <property type="protein sequence ID" value="SMB96994.1"/>
    <property type="molecule type" value="Genomic_DNA"/>
</dbReference>
<dbReference type="RefSeq" id="WP_157109886.1">
    <property type="nucleotide sequence ID" value="NZ_LT838272.1"/>
</dbReference>
<organism evidence="1 2">
    <name type="scientific">Thermanaeromonas toyohensis ToBE</name>
    <dbReference type="NCBI Taxonomy" id="698762"/>
    <lineage>
        <taxon>Bacteria</taxon>
        <taxon>Bacillati</taxon>
        <taxon>Bacillota</taxon>
        <taxon>Clostridia</taxon>
        <taxon>Neomoorellales</taxon>
        <taxon>Neomoorellaceae</taxon>
        <taxon>Thermanaeromonas</taxon>
    </lineage>
</organism>
<keyword evidence="2" id="KW-1185">Reference proteome</keyword>
<dbReference type="STRING" id="698762.SAMN00808754_1730"/>